<feature type="domain" description="Carboxyltransferase" evidence="4">
    <location>
        <begin position="24"/>
        <end position="285"/>
    </location>
</feature>
<keyword evidence="3" id="KW-0067">ATP-binding</keyword>
<dbReference type="Pfam" id="PF02626">
    <property type="entry name" value="CT_A_B"/>
    <property type="match status" value="1"/>
</dbReference>
<dbReference type="InterPro" id="IPR003778">
    <property type="entry name" value="CT_A_B"/>
</dbReference>
<dbReference type="Gene3D" id="2.40.100.10">
    <property type="entry name" value="Cyclophilin-like"/>
    <property type="match status" value="1"/>
</dbReference>
<evidence type="ECO:0000313" key="6">
    <source>
        <dbReference type="Proteomes" id="UP000585050"/>
    </source>
</evidence>
<evidence type="ECO:0000256" key="3">
    <source>
        <dbReference type="ARBA" id="ARBA00022840"/>
    </source>
</evidence>
<keyword evidence="2" id="KW-0378">Hydrolase</keyword>
<dbReference type="GO" id="GO:0016787">
    <property type="term" value="F:hydrolase activity"/>
    <property type="evidence" value="ECO:0007669"/>
    <property type="project" value="UniProtKB-KW"/>
</dbReference>
<dbReference type="GO" id="GO:0005524">
    <property type="term" value="F:ATP binding"/>
    <property type="evidence" value="ECO:0007669"/>
    <property type="project" value="UniProtKB-KW"/>
</dbReference>
<sequence length="285" mass="31006">MSFEVIKPGLMTTFQDGGRFGVQDQGIPVSGFMDESSAQIANSILGNAPNAPVLEMCQIGCTIKALTEFSVAFFGAHMGINLNKYAVPQGKIIVLTTGDILEIGFSKQGVYGYLAFSGIPQLEKVYESYSTYLPAQFGGFYGRTLQKGDIIRLSKHEVLKNSFSVIKPQKFNKEASLQVYQGPEWNILPDSSKQKLINTSFTVSKDINRIGYRLEGDEIELGQQKEIISSGMVKGTVQITSSGTPIIMMSDAPTSGGYIRALNLSARACDQLAQMPVGSIVKFQL</sequence>
<accession>A0A7X8XXH9</accession>
<evidence type="ECO:0000256" key="1">
    <source>
        <dbReference type="ARBA" id="ARBA00022741"/>
    </source>
</evidence>
<dbReference type="PANTHER" id="PTHR43309:SF5">
    <property type="entry name" value="5-OXOPROLINASE SUBUNIT C"/>
    <property type="match status" value="1"/>
</dbReference>
<protein>
    <submittedName>
        <fullName evidence="5">Biotin-dependent carboxyltransferase family protein</fullName>
    </submittedName>
</protein>
<evidence type="ECO:0000256" key="2">
    <source>
        <dbReference type="ARBA" id="ARBA00022801"/>
    </source>
</evidence>
<gene>
    <name evidence="5" type="ORF">HGP29_17995</name>
</gene>
<proteinExistence type="predicted"/>
<dbReference type="SMART" id="SM00797">
    <property type="entry name" value="AHS2"/>
    <property type="match status" value="1"/>
</dbReference>
<evidence type="ECO:0000259" key="4">
    <source>
        <dbReference type="SMART" id="SM00797"/>
    </source>
</evidence>
<comment type="caution">
    <text evidence="5">The sequence shown here is derived from an EMBL/GenBank/DDBJ whole genome shotgun (WGS) entry which is preliminary data.</text>
</comment>
<evidence type="ECO:0000313" key="5">
    <source>
        <dbReference type="EMBL" id="NLR93110.1"/>
    </source>
</evidence>
<dbReference type="InterPro" id="IPR029000">
    <property type="entry name" value="Cyclophilin-like_dom_sf"/>
</dbReference>
<dbReference type="InterPro" id="IPR052708">
    <property type="entry name" value="PxpC"/>
</dbReference>
<name>A0A7X8XXH9_9BACT</name>
<dbReference type="GO" id="GO:0016740">
    <property type="term" value="F:transferase activity"/>
    <property type="evidence" value="ECO:0007669"/>
    <property type="project" value="UniProtKB-KW"/>
</dbReference>
<dbReference type="EMBL" id="JABAIL010000005">
    <property type="protein sequence ID" value="NLR93110.1"/>
    <property type="molecule type" value="Genomic_DNA"/>
</dbReference>
<reference evidence="5 6" key="1">
    <citation type="submission" date="2020-04" db="EMBL/GenBank/DDBJ databases">
        <title>Flammeovirga sp. SR4, a novel species isolated from seawater.</title>
        <authorList>
            <person name="Wang X."/>
        </authorList>
    </citation>
    <scope>NUCLEOTIDE SEQUENCE [LARGE SCALE GENOMIC DNA]</scope>
    <source>
        <strain evidence="5 6">SR4</strain>
    </source>
</reference>
<keyword evidence="5" id="KW-0808">Transferase</keyword>
<dbReference type="PANTHER" id="PTHR43309">
    <property type="entry name" value="5-OXOPROLINASE SUBUNIT C"/>
    <property type="match status" value="1"/>
</dbReference>
<keyword evidence="6" id="KW-1185">Reference proteome</keyword>
<organism evidence="5 6">
    <name type="scientific">Flammeovirga agarivorans</name>
    <dbReference type="NCBI Taxonomy" id="2726742"/>
    <lineage>
        <taxon>Bacteria</taxon>
        <taxon>Pseudomonadati</taxon>
        <taxon>Bacteroidota</taxon>
        <taxon>Cytophagia</taxon>
        <taxon>Cytophagales</taxon>
        <taxon>Flammeovirgaceae</taxon>
        <taxon>Flammeovirga</taxon>
    </lineage>
</organism>
<keyword evidence="1" id="KW-0547">Nucleotide-binding</keyword>
<dbReference type="AlphaFoldDB" id="A0A7X8XXH9"/>
<dbReference type="Proteomes" id="UP000585050">
    <property type="component" value="Unassembled WGS sequence"/>
</dbReference>